<protein>
    <submittedName>
        <fullName evidence="1">Uncharacterized protein</fullName>
    </submittedName>
</protein>
<evidence type="ECO:0000313" key="1">
    <source>
        <dbReference type="EMBL" id="GBP71507.1"/>
    </source>
</evidence>
<proteinExistence type="predicted"/>
<sequence length="98" mass="11497">MDIRNPRVFISVLPASWVGKRYQMQKGLTVEGWGDPWRLSSNPGPRIEIGWKEFHRNSCTWDEMQQYSTYSVRVQHFTGRAGSFSCCRQIDYSMTLVF</sequence>
<reference evidence="1 2" key="1">
    <citation type="journal article" date="2019" name="Commun. Biol.">
        <title>The bagworm genome reveals a unique fibroin gene that provides high tensile strength.</title>
        <authorList>
            <person name="Kono N."/>
            <person name="Nakamura H."/>
            <person name="Ohtoshi R."/>
            <person name="Tomita M."/>
            <person name="Numata K."/>
            <person name="Arakawa K."/>
        </authorList>
    </citation>
    <scope>NUCLEOTIDE SEQUENCE [LARGE SCALE GENOMIC DNA]</scope>
</reference>
<keyword evidence="2" id="KW-1185">Reference proteome</keyword>
<dbReference type="EMBL" id="BGZK01001111">
    <property type="protein sequence ID" value="GBP71507.1"/>
    <property type="molecule type" value="Genomic_DNA"/>
</dbReference>
<name>A0A4C1YAF8_EUMVA</name>
<organism evidence="1 2">
    <name type="scientific">Eumeta variegata</name>
    <name type="common">Bagworm moth</name>
    <name type="synonym">Eumeta japonica</name>
    <dbReference type="NCBI Taxonomy" id="151549"/>
    <lineage>
        <taxon>Eukaryota</taxon>
        <taxon>Metazoa</taxon>
        <taxon>Ecdysozoa</taxon>
        <taxon>Arthropoda</taxon>
        <taxon>Hexapoda</taxon>
        <taxon>Insecta</taxon>
        <taxon>Pterygota</taxon>
        <taxon>Neoptera</taxon>
        <taxon>Endopterygota</taxon>
        <taxon>Lepidoptera</taxon>
        <taxon>Glossata</taxon>
        <taxon>Ditrysia</taxon>
        <taxon>Tineoidea</taxon>
        <taxon>Psychidae</taxon>
        <taxon>Oiketicinae</taxon>
        <taxon>Eumeta</taxon>
    </lineage>
</organism>
<gene>
    <name evidence="1" type="ORF">EVAR_57072_1</name>
</gene>
<dbReference type="AlphaFoldDB" id="A0A4C1YAF8"/>
<accession>A0A4C1YAF8</accession>
<evidence type="ECO:0000313" key="2">
    <source>
        <dbReference type="Proteomes" id="UP000299102"/>
    </source>
</evidence>
<dbReference type="Proteomes" id="UP000299102">
    <property type="component" value="Unassembled WGS sequence"/>
</dbReference>
<comment type="caution">
    <text evidence="1">The sequence shown here is derived from an EMBL/GenBank/DDBJ whole genome shotgun (WGS) entry which is preliminary data.</text>
</comment>